<dbReference type="AlphaFoldDB" id="A0A2U3E3J8"/>
<dbReference type="EMBL" id="LCWV01000013">
    <property type="protein sequence ID" value="PWI69070.1"/>
    <property type="molecule type" value="Genomic_DNA"/>
</dbReference>
<name>A0A2U3E3J8_PURLI</name>
<comment type="caution">
    <text evidence="1">The sequence shown here is derived from an EMBL/GenBank/DDBJ whole genome shotgun (WGS) entry which is preliminary data.</text>
</comment>
<protein>
    <submittedName>
        <fullName evidence="1">Uncharacterized protein</fullName>
    </submittedName>
</protein>
<evidence type="ECO:0000313" key="2">
    <source>
        <dbReference type="Proteomes" id="UP000245956"/>
    </source>
</evidence>
<organism evidence="1 2">
    <name type="scientific">Purpureocillium lilacinum</name>
    <name type="common">Paecilomyces lilacinus</name>
    <dbReference type="NCBI Taxonomy" id="33203"/>
    <lineage>
        <taxon>Eukaryota</taxon>
        <taxon>Fungi</taxon>
        <taxon>Dikarya</taxon>
        <taxon>Ascomycota</taxon>
        <taxon>Pezizomycotina</taxon>
        <taxon>Sordariomycetes</taxon>
        <taxon>Hypocreomycetidae</taxon>
        <taxon>Hypocreales</taxon>
        <taxon>Ophiocordycipitaceae</taxon>
        <taxon>Purpureocillium</taxon>
    </lineage>
</organism>
<accession>A0A2U3E3J8</accession>
<gene>
    <name evidence="1" type="ORF">PCL_01455</name>
</gene>
<sequence length="617" mass="66160">MLLSFSPARVLSRAPVLRRCAAVPRRSPASHKGAFQDEDVGAVKGPASCRVGDWAEGRCDDARHVRPAAAVAAARYSAAAAAAAAPVRYSASDWLAGWRVRDVMGWDGMIKSGWTQRRICMYKHARPRVYWLRKARAWGGAYDSRAVDVAYPVERPVLLQRAPSVLLRGGCGRALDRDALPDWFWCQMLLERLSGFATTKVDAKTDRWHGSQIIPPIKLLGGSGVQLITCDRETADETTGSANDEQRVGSAVYHGRRQRRGRPSFVQHGSQACHPRAMWAPQVVTSTSIRACWSARARSLGLCTRRILVVGLKPRASTGCRSGAPGLAVQAQVSCGLDTAWVPPRKQANTRQLPGFGDKARSKGAAGVCGYDQRGTAGPTGHAAPAAPPAARLLALARGASRAQCLTGCRGADQAGRLAGAAQRSAPGLGTFCLPPSSIRSALCLPAPLSLFPSWGGPTVHLHRHLFSAPRALAPSLGHPVFRSGIRGTVAASCRVVSVPHPQSHSPGFGGRVPVLNSRHGSWRTQRSKPCVKRLKTHSIKHSSIAPARLWLIPALQELGSRPHRAVETRAPMASYGLAGGTARQVNCLQQAAGEDIHARKWTRHETCQLLPDDACT</sequence>
<evidence type="ECO:0000313" key="1">
    <source>
        <dbReference type="EMBL" id="PWI69070.1"/>
    </source>
</evidence>
<dbReference type="Proteomes" id="UP000245956">
    <property type="component" value="Unassembled WGS sequence"/>
</dbReference>
<proteinExistence type="predicted"/>
<reference evidence="1 2" key="1">
    <citation type="journal article" date="2016" name="Front. Microbiol.">
        <title>Genome and transcriptome sequences reveal the specific parasitism of the nematophagous Purpureocillium lilacinum 36-1.</title>
        <authorList>
            <person name="Xie J."/>
            <person name="Li S."/>
            <person name="Mo C."/>
            <person name="Xiao X."/>
            <person name="Peng D."/>
            <person name="Wang G."/>
            <person name="Xiao Y."/>
        </authorList>
    </citation>
    <scope>NUCLEOTIDE SEQUENCE [LARGE SCALE GENOMIC DNA]</scope>
    <source>
        <strain evidence="1 2">36-1</strain>
    </source>
</reference>